<comment type="caution">
    <text evidence="1">The sequence shown here is derived from an EMBL/GenBank/DDBJ whole genome shotgun (WGS) entry which is preliminary data.</text>
</comment>
<protein>
    <submittedName>
        <fullName evidence="1">9471_t:CDS:1</fullName>
    </submittedName>
</protein>
<sequence>ARGSNPSRKYPRNFFFTGSCKGIQFSRTSHWITILSGDGIRSAGILASYWITILSGDGIRSAEIRPYDYSSGLLNDSNPGGRIHGFWAGIFADEKAEFKKKVVDAKSDKCLIMNKRSLDVLKETVVEHNEASVILADLARDGQDVRKRRKQYHQLDGSPMIYPSKGKIHSLRRRKIS</sequence>
<dbReference type="OrthoDB" id="2362571at2759"/>
<gene>
    <name evidence="1" type="ORF">POCULU_LOCUS8456</name>
</gene>
<accession>A0A9N9GRW1</accession>
<dbReference type="AlphaFoldDB" id="A0A9N9GRW1"/>
<name>A0A9N9GRW1_9GLOM</name>
<feature type="non-terminal residue" evidence="1">
    <location>
        <position position="177"/>
    </location>
</feature>
<dbReference type="Proteomes" id="UP000789572">
    <property type="component" value="Unassembled WGS sequence"/>
</dbReference>
<evidence type="ECO:0000313" key="2">
    <source>
        <dbReference type="Proteomes" id="UP000789572"/>
    </source>
</evidence>
<dbReference type="EMBL" id="CAJVPJ010002456">
    <property type="protein sequence ID" value="CAG8621779.1"/>
    <property type="molecule type" value="Genomic_DNA"/>
</dbReference>
<proteinExistence type="predicted"/>
<evidence type="ECO:0000313" key="1">
    <source>
        <dbReference type="EMBL" id="CAG8621779.1"/>
    </source>
</evidence>
<organism evidence="1 2">
    <name type="scientific">Paraglomus occultum</name>
    <dbReference type="NCBI Taxonomy" id="144539"/>
    <lineage>
        <taxon>Eukaryota</taxon>
        <taxon>Fungi</taxon>
        <taxon>Fungi incertae sedis</taxon>
        <taxon>Mucoromycota</taxon>
        <taxon>Glomeromycotina</taxon>
        <taxon>Glomeromycetes</taxon>
        <taxon>Paraglomerales</taxon>
        <taxon>Paraglomeraceae</taxon>
        <taxon>Paraglomus</taxon>
    </lineage>
</organism>
<reference evidence="1" key="1">
    <citation type="submission" date="2021-06" db="EMBL/GenBank/DDBJ databases">
        <authorList>
            <person name="Kallberg Y."/>
            <person name="Tangrot J."/>
            <person name="Rosling A."/>
        </authorList>
    </citation>
    <scope>NUCLEOTIDE SEQUENCE</scope>
    <source>
        <strain evidence="1">IA702</strain>
    </source>
</reference>
<keyword evidence="2" id="KW-1185">Reference proteome</keyword>